<proteinExistence type="predicted"/>
<dbReference type="InterPro" id="IPR044822">
    <property type="entry name" value="Myb_DNA-bind_4"/>
</dbReference>
<dbReference type="Proteomes" id="UP001148838">
    <property type="component" value="Unassembled WGS sequence"/>
</dbReference>
<evidence type="ECO:0000256" key="2">
    <source>
        <dbReference type="SAM" id="Phobius"/>
    </source>
</evidence>
<feature type="coiled-coil region" evidence="1">
    <location>
        <begin position="254"/>
        <end position="281"/>
    </location>
</feature>
<evidence type="ECO:0000313" key="6">
    <source>
        <dbReference type="Proteomes" id="UP001148838"/>
    </source>
</evidence>
<accession>A0ABQ8SXK7</accession>
<keyword evidence="1" id="KW-0175">Coiled coil</keyword>
<reference evidence="5 6" key="1">
    <citation type="journal article" date="2022" name="Allergy">
        <title>Genome assembly and annotation of Periplaneta americana reveal a comprehensive cockroach allergen profile.</title>
        <authorList>
            <person name="Wang L."/>
            <person name="Xiong Q."/>
            <person name="Saelim N."/>
            <person name="Wang L."/>
            <person name="Nong W."/>
            <person name="Wan A.T."/>
            <person name="Shi M."/>
            <person name="Liu X."/>
            <person name="Cao Q."/>
            <person name="Hui J.H.L."/>
            <person name="Sookrung N."/>
            <person name="Leung T.F."/>
            <person name="Tungtrongchitr A."/>
            <person name="Tsui S.K.W."/>
        </authorList>
    </citation>
    <scope>NUCLEOTIDE SEQUENCE [LARGE SCALE GENOMIC DNA]</scope>
    <source>
        <strain evidence="5">PWHHKU_190912</strain>
    </source>
</reference>
<evidence type="ECO:0000256" key="1">
    <source>
        <dbReference type="SAM" id="Coils"/>
    </source>
</evidence>
<protein>
    <submittedName>
        <fullName evidence="5">Uncharacterized protein</fullName>
    </submittedName>
</protein>
<keyword evidence="2" id="KW-0472">Membrane</keyword>
<keyword evidence="6" id="KW-1185">Reference proteome</keyword>
<feature type="transmembrane region" description="Helical" evidence="2">
    <location>
        <begin position="41"/>
        <end position="62"/>
    </location>
</feature>
<name>A0ABQ8SXK7_PERAM</name>
<dbReference type="Gene3D" id="1.10.10.60">
    <property type="entry name" value="Homeodomain-like"/>
    <property type="match status" value="1"/>
</dbReference>
<evidence type="ECO:0000313" key="5">
    <source>
        <dbReference type="EMBL" id="KAJ4438728.1"/>
    </source>
</evidence>
<feature type="domain" description="PiggyBac transposable element-derived protein" evidence="4">
    <location>
        <begin position="2"/>
        <end position="56"/>
    </location>
</feature>
<keyword evidence="2" id="KW-0812">Transmembrane</keyword>
<dbReference type="Pfam" id="PF13837">
    <property type="entry name" value="Myb_DNA-bind_4"/>
    <property type="match status" value="1"/>
</dbReference>
<organism evidence="5 6">
    <name type="scientific">Periplaneta americana</name>
    <name type="common">American cockroach</name>
    <name type="synonym">Blatta americana</name>
    <dbReference type="NCBI Taxonomy" id="6978"/>
    <lineage>
        <taxon>Eukaryota</taxon>
        <taxon>Metazoa</taxon>
        <taxon>Ecdysozoa</taxon>
        <taxon>Arthropoda</taxon>
        <taxon>Hexapoda</taxon>
        <taxon>Insecta</taxon>
        <taxon>Pterygota</taxon>
        <taxon>Neoptera</taxon>
        <taxon>Polyneoptera</taxon>
        <taxon>Dictyoptera</taxon>
        <taxon>Blattodea</taxon>
        <taxon>Blattoidea</taxon>
        <taxon>Blattidae</taxon>
        <taxon>Blattinae</taxon>
        <taxon>Periplaneta</taxon>
    </lineage>
</organism>
<gene>
    <name evidence="5" type="ORF">ANN_14677</name>
</gene>
<dbReference type="InterPro" id="IPR029526">
    <property type="entry name" value="PGBD"/>
</dbReference>
<feature type="domain" description="Myb/SANT-like DNA-binding" evidence="3">
    <location>
        <begin position="162"/>
        <end position="231"/>
    </location>
</feature>
<keyword evidence="2" id="KW-1133">Transmembrane helix</keyword>
<dbReference type="Pfam" id="PF13843">
    <property type="entry name" value="DDE_Tnp_1_7"/>
    <property type="match status" value="1"/>
</dbReference>
<evidence type="ECO:0000259" key="3">
    <source>
        <dbReference type="Pfam" id="PF13837"/>
    </source>
</evidence>
<comment type="caution">
    <text evidence="5">The sequence shown here is derived from an EMBL/GenBank/DDBJ whole genome shotgun (WGS) entry which is preliminary data.</text>
</comment>
<sequence>MSRQRKKKTDVNLYYNETKGGIDSIDQITRHHSMKRGTRRWPLCIFFTLIDIASLNGGTIFMKNNPDWNKKKHNVSKPIISAIESVLGKTLPSTSVAVPWCIVFTGKMSSLLEDKSSKREKDKMRKSYIEPVLATGSLKEFESDVSQLHVERVSDSSDSALKWTHNLTKLLLNKRLENELSFNRLTCKKEKLWNDIAQEISKATTVSISGEACDIKYRNLLATYRANKKKQKLLQLHQHHQDFCKRKMTMNDYLHKKLQLHEEREKRKEKMERKKLRLKEREIIKKKWLRQNKHKVWDSNPTCRGPGDLGGRHIEDMEFDDLCIGQWASMTKLAPRLPIK</sequence>
<dbReference type="EMBL" id="JAJSOF020000019">
    <property type="protein sequence ID" value="KAJ4438728.1"/>
    <property type="molecule type" value="Genomic_DNA"/>
</dbReference>
<evidence type="ECO:0000259" key="4">
    <source>
        <dbReference type="Pfam" id="PF13843"/>
    </source>
</evidence>